<comment type="similarity">
    <text evidence="7">Belongs to the cytochrome P450 family.</text>
</comment>
<dbReference type="AlphaFoldDB" id="A0A0K9PCE6"/>
<evidence type="ECO:0000256" key="5">
    <source>
        <dbReference type="ARBA" id="ARBA00023136"/>
    </source>
</evidence>
<reference evidence="10" key="1">
    <citation type="journal article" date="2016" name="Nature">
        <title>The genome of the seagrass Zostera marina reveals angiosperm adaptation to the sea.</title>
        <authorList>
            <person name="Olsen J.L."/>
            <person name="Rouze P."/>
            <person name="Verhelst B."/>
            <person name="Lin Y.-C."/>
            <person name="Bayer T."/>
            <person name="Collen J."/>
            <person name="Dattolo E."/>
            <person name="De Paoli E."/>
            <person name="Dittami S."/>
            <person name="Maumus F."/>
            <person name="Michel G."/>
            <person name="Kersting A."/>
            <person name="Lauritano C."/>
            <person name="Lohaus R."/>
            <person name="Toepel M."/>
            <person name="Tonon T."/>
            <person name="Vanneste K."/>
            <person name="Amirebrahimi M."/>
            <person name="Brakel J."/>
            <person name="Bostroem C."/>
            <person name="Chovatia M."/>
            <person name="Grimwood J."/>
            <person name="Jenkins J.W."/>
            <person name="Jueterbock A."/>
            <person name="Mraz A."/>
            <person name="Stam W.T."/>
            <person name="Tice H."/>
            <person name="Bornberg-Bauer E."/>
            <person name="Green P.J."/>
            <person name="Pearson G.A."/>
            <person name="Procaccini G."/>
            <person name="Duarte C.M."/>
            <person name="Schmutz J."/>
            <person name="Reusch T.B.H."/>
            <person name="Van de Peer Y."/>
        </authorList>
    </citation>
    <scope>NUCLEOTIDE SEQUENCE [LARGE SCALE GENOMIC DNA]</scope>
    <source>
        <strain evidence="10">cv. Finnish</strain>
    </source>
</reference>
<dbReference type="STRING" id="29655.A0A0K9PCE6"/>
<dbReference type="Proteomes" id="UP000036987">
    <property type="component" value="Unassembled WGS sequence"/>
</dbReference>
<dbReference type="GO" id="GO:0016709">
    <property type="term" value="F:oxidoreductase activity, acting on paired donors, with incorporation or reduction of molecular oxygen, NAD(P)H as one donor, and incorporation of one atom of oxygen"/>
    <property type="evidence" value="ECO:0000318"/>
    <property type="project" value="GO_Central"/>
</dbReference>
<keyword evidence="5 8" id="KW-0472">Membrane</keyword>
<dbReference type="Gene3D" id="1.10.630.10">
    <property type="entry name" value="Cytochrome P450"/>
    <property type="match status" value="1"/>
</dbReference>
<dbReference type="OrthoDB" id="1470350at2759"/>
<gene>
    <name evidence="9" type="ORF">ZOSMA_307G00290</name>
</gene>
<dbReference type="InterPro" id="IPR001128">
    <property type="entry name" value="Cyt_P450"/>
</dbReference>
<accession>A0A0K9PCE6</accession>
<dbReference type="SUPFAM" id="SSF48264">
    <property type="entry name" value="Cytochrome P450"/>
    <property type="match status" value="1"/>
</dbReference>
<evidence type="ECO:0000256" key="1">
    <source>
        <dbReference type="ARBA" id="ARBA00004167"/>
    </source>
</evidence>
<evidence type="ECO:0000256" key="3">
    <source>
        <dbReference type="ARBA" id="ARBA00022723"/>
    </source>
</evidence>
<dbReference type="GO" id="GO:0016020">
    <property type="term" value="C:membrane"/>
    <property type="evidence" value="ECO:0000318"/>
    <property type="project" value="GO_Central"/>
</dbReference>
<dbReference type="Pfam" id="PF00067">
    <property type="entry name" value="p450"/>
    <property type="match status" value="1"/>
</dbReference>
<dbReference type="EMBL" id="LFYR01001005">
    <property type="protein sequence ID" value="KMZ65895.1"/>
    <property type="molecule type" value="Genomic_DNA"/>
</dbReference>
<dbReference type="InterPro" id="IPR036396">
    <property type="entry name" value="Cyt_P450_sf"/>
</dbReference>
<comment type="caution">
    <text evidence="9">The sequence shown here is derived from an EMBL/GenBank/DDBJ whole genome shotgun (WGS) entry which is preliminary data.</text>
</comment>
<organism evidence="9 10">
    <name type="scientific">Zostera marina</name>
    <name type="common">Eelgrass</name>
    <dbReference type="NCBI Taxonomy" id="29655"/>
    <lineage>
        <taxon>Eukaryota</taxon>
        <taxon>Viridiplantae</taxon>
        <taxon>Streptophyta</taxon>
        <taxon>Embryophyta</taxon>
        <taxon>Tracheophyta</taxon>
        <taxon>Spermatophyta</taxon>
        <taxon>Magnoliopsida</taxon>
        <taxon>Liliopsida</taxon>
        <taxon>Zosteraceae</taxon>
        <taxon>Zostera</taxon>
    </lineage>
</organism>
<keyword evidence="3 6" id="KW-0479">Metal-binding</keyword>
<evidence type="ECO:0000256" key="4">
    <source>
        <dbReference type="ARBA" id="ARBA00022989"/>
    </source>
</evidence>
<proteinExistence type="inferred from homology"/>
<name>A0A0K9PCE6_ZOSMR</name>
<keyword evidence="10" id="KW-1185">Reference proteome</keyword>
<keyword evidence="2 8" id="KW-0812">Transmembrane</keyword>
<protein>
    <recommendedName>
        <fullName evidence="11">Cytochrome P450</fullName>
    </recommendedName>
</protein>
<dbReference type="GO" id="GO:0005506">
    <property type="term" value="F:iron ion binding"/>
    <property type="evidence" value="ECO:0007669"/>
    <property type="project" value="InterPro"/>
</dbReference>
<dbReference type="PROSITE" id="PS00086">
    <property type="entry name" value="CYTOCHROME_P450"/>
    <property type="match status" value="1"/>
</dbReference>
<evidence type="ECO:0000256" key="7">
    <source>
        <dbReference type="RuleBase" id="RU000461"/>
    </source>
</evidence>
<evidence type="ECO:0000313" key="10">
    <source>
        <dbReference type="Proteomes" id="UP000036987"/>
    </source>
</evidence>
<keyword evidence="7" id="KW-0560">Oxidoreductase</keyword>
<evidence type="ECO:0000313" key="9">
    <source>
        <dbReference type="EMBL" id="KMZ65895.1"/>
    </source>
</evidence>
<dbReference type="PRINTS" id="PR00385">
    <property type="entry name" value="P450"/>
</dbReference>
<dbReference type="PANTHER" id="PTHR24298:SF835">
    <property type="entry name" value="P450, PUTATIVE-RELATED"/>
    <property type="match status" value="1"/>
</dbReference>
<evidence type="ECO:0000256" key="2">
    <source>
        <dbReference type="ARBA" id="ARBA00022692"/>
    </source>
</evidence>
<feature type="binding site" description="axial binding residue" evidence="6">
    <location>
        <position position="461"/>
    </location>
    <ligand>
        <name>heme</name>
        <dbReference type="ChEBI" id="CHEBI:30413"/>
    </ligand>
    <ligandPart>
        <name>Fe</name>
        <dbReference type="ChEBI" id="CHEBI:18248"/>
    </ligandPart>
</feature>
<keyword evidence="6 7" id="KW-0408">Iron</keyword>
<dbReference type="InterPro" id="IPR051103">
    <property type="entry name" value="Plant_metabolite_P450s"/>
</dbReference>
<keyword evidence="7" id="KW-0503">Monooxygenase</keyword>
<comment type="subcellular location">
    <subcellularLocation>
        <location evidence="1">Membrane</location>
        <topology evidence="1">Single-pass membrane protein</topology>
    </subcellularLocation>
</comment>
<dbReference type="InterPro" id="IPR002401">
    <property type="entry name" value="Cyt_P450_E_grp-I"/>
</dbReference>
<evidence type="ECO:0000256" key="8">
    <source>
        <dbReference type="SAM" id="Phobius"/>
    </source>
</evidence>
<comment type="cofactor">
    <cofactor evidence="6">
        <name>heme</name>
        <dbReference type="ChEBI" id="CHEBI:30413"/>
    </cofactor>
</comment>
<dbReference type="GO" id="GO:0020037">
    <property type="term" value="F:heme binding"/>
    <property type="evidence" value="ECO:0007669"/>
    <property type="project" value="InterPro"/>
</dbReference>
<sequence>MDEITSILFLVILGSLTILFFKMKPADKNTGKNLPPNLGQNFVHKLLWLKVSLLTAGYAIKGFGTKLGPIVTAYFGPFPAIFVLDRNLIHEAFVKKGSAFSDRPLFSKNSASAKFSSNGFIISFSRGKILTLLRRNLTSQILNSSGTKSFSVHRKKIIGLLLRDLRGKARNGGSDVGIIGLFRSSLFMLVSLMCFGKQDDDLVHDIEMNHRGLVDIFFKLNVFDFSPVLAKILYFKRWRSFTSMRKRQEELYIPIIQKIRRRRDEQGIKENSYIDTVLALDIPVEDGTIRKPTDDEAVSLAHEFFTTGMETTITTIEWAMANIIKHPHIQKRLLDEINSVVPKEMATEDIEEDSLLNMPYLKAVIYETLRRHPPVETLLPHSNPQGDETIGPYHIPKGSMINAILDVGMDENVWPDPNEFNPERFLMKKGQVVEFDENVADITGTKREVKLIPFGLGRRLCPAIAMAMLHIRYYLACLVREFEWKTAEGNDEVDLTHTYTFSIVMKNQLNARVRLRNHT</sequence>
<dbReference type="OMA" id="EMWIMAN"/>
<dbReference type="PRINTS" id="PR00463">
    <property type="entry name" value="EP450I"/>
</dbReference>
<dbReference type="InterPro" id="IPR017972">
    <property type="entry name" value="Cyt_P450_CS"/>
</dbReference>
<evidence type="ECO:0000256" key="6">
    <source>
        <dbReference type="PIRSR" id="PIRSR602401-1"/>
    </source>
</evidence>
<feature type="transmembrane region" description="Helical" evidence="8">
    <location>
        <begin position="6"/>
        <end position="23"/>
    </location>
</feature>
<dbReference type="PANTHER" id="PTHR24298">
    <property type="entry name" value="FLAVONOID 3'-MONOOXYGENASE-RELATED"/>
    <property type="match status" value="1"/>
</dbReference>
<keyword evidence="6 7" id="KW-0349">Heme</keyword>
<keyword evidence="4 8" id="KW-1133">Transmembrane helix</keyword>
<evidence type="ECO:0008006" key="11">
    <source>
        <dbReference type="Google" id="ProtNLM"/>
    </source>
</evidence>